<proteinExistence type="predicted"/>
<dbReference type="RefSeq" id="XP_019829670.2">
    <property type="nucleotide sequence ID" value="XM_019974111.2"/>
</dbReference>
<accession>A0A6P5CVC7</accession>
<evidence type="ECO:0000313" key="1">
    <source>
        <dbReference type="Proteomes" id="UP001652663"/>
    </source>
</evidence>
<sequence>MSVSEIFVELQGFLAAEQDIREEIRKVVQSLEQTAREILTLLQGVHQGAGFQDIPKRCLKAREHFGTVKTHLTSLKTKFPAEQYYRFHEHWRFVLQRLVFLAAFVVYLESETLVTREAVTEILGIEVVCQQCDCRRLLPAPAHLHLHQRAGLRLPPPQPQKRFPEEALRWPEV</sequence>
<dbReference type="Proteomes" id="UP001652663">
    <property type="component" value="Chromosome 2"/>
</dbReference>
<name>A0A6P5CVC7_BOSIN</name>
<dbReference type="SUPFAM" id="SSF74784">
    <property type="entry name" value="Translin"/>
    <property type="match status" value="1"/>
</dbReference>
<dbReference type="CTD" id="7247"/>
<gene>
    <name evidence="2" type="primary">TSN</name>
</gene>
<dbReference type="InterPro" id="IPR016068">
    <property type="entry name" value="Translin_N"/>
</dbReference>
<keyword evidence="1" id="KW-1185">Reference proteome</keyword>
<protein>
    <submittedName>
        <fullName evidence="2">Translin isoform X2</fullName>
    </submittedName>
</protein>
<dbReference type="InterPro" id="IPR002848">
    <property type="entry name" value="Translin_fam"/>
</dbReference>
<dbReference type="GO" id="GO:0043565">
    <property type="term" value="F:sequence-specific DNA binding"/>
    <property type="evidence" value="ECO:0007669"/>
    <property type="project" value="InterPro"/>
</dbReference>
<dbReference type="InterPro" id="IPR036081">
    <property type="entry name" value="Translin_sf"/>
</dbReference>
<dbReference type="GO" id="GO:0005634">
    <property type="term" value="C:nucleus"/>
    <property type="evidence" value="ECO:0007669"/>
    <property type="project" value="UniProtKB-SubCell"/>
</dbReference>
<dbReference type="GeneID" id="109568682"/>
<dbReference type="Gene3D" id="1.20.58.190">
    <property type="entry name" value="Translin, domain 1"/>
    <property type="match status" value="1"/>
</dbReference>
<organism evidence="1 2">
    <name type="scientific">Bos indicus</name>
    <name type="common">Zebu</name>
    <dbReference type="NCBI Taxonomy" id="9915"/>
    <lineage>
        <taxon>Eukaryota</taxon>
        <taxon>Metazoa</taxon>
        <taxon>Chordata</taxon>
        <taxon>Craniata</taxon>
        <taxon>Vertebrata</taxon>
        <taxon>Euteleostomi</taxon>
        <taxon>Mammalia</taxon>
        <taxon>Eutheria</taxon>
        <taxon>Laurasiatheria</taxon>
        <taxon>Artiodactyla</taxon>
        <taxon>Ruminantia</taxon>
        <taxon>Pecora</taxon>
        <taxon>Bovidae</taxon>
        <taxon>Bovinae</taxon>
        <taxon>Bos</taxon>
    </lineage>
</organism>
<dbReference type="GO" id="GO:0003723">
    <property type="term" value="F:RNA binding"/>
    <property type="evidence" value="ECO:0007669"/>
    <property type="project" value="UniProtKB-KW"/>
</dbReference>
<dbReference type="GO" id="GO:0005737">
    <property type="term" value="C:cytoplasm"/>
    <property type="evidence" value="ECO:0007669"/>
    <property type="project" value="UniProtKB-SubCell"/>
</dbReference>
<dbReference type="PANTHER" id="PTHR10741">
    <property type="entry name" value="TRANSLIN AND TRANSLIN ASSOCIATED PROTEIN X"/>
    <property type="match status" value="1"/>
</dbReference>
<dbReference type="Pfam" id="PF01997">
    <property type="entry name" value="Translin"/>
    <property type="match status" value="1"/>
</dbReference>
<reference evidence="2" key="2">
    <citation type="submission" date="2025-08" db="UniProtKB">
        <authorList>
            <consortium name="RefSeq"/>
        </authorList>
    </citation>
    <scope>IDENTIFICATION</scope>
    <source>
        <tissue evidence="2">Blood</tissue>
    </source>
</reference>
<evidence type="ECO:0000313" key="2">
    <source>
        <dbReference type="RefSeq" id="XP_019829670.2"/>
    </source>
</evidence>
<reference evidence="1" key="1">
    <citation type="submission" date="2025-05" db="UniProtKB">
        <authorList>
            <consortium name="RefSeq"/>
        </authorList>
    </citation>
    <scope>NUCLEOTIDE SEQUENCE [LARGE SCALE GENOMIC DNA]</scope>
</reference>